<gene>
    <name evidence="4" type="primary">LOC104590993</name>
</gene>
<evidence type="ECO:0000256" key="1">
    <source>
        <dbReference type="SAM" id="MobiDB-lite"/>
    </source>
</evidence>
<organism evidence="3 4">
    <name type="scientific">Nelumbo nucifera</name>
    <name type="common">Sacred lotus</name>
    <dbReference type="NCBI Taxonomy" id="4432"/>
    <lineage>
        <taxon>Eukaryota</taxon>
        <taxon>Viridiplantae</taxon>
        <taxon>Streptophyta</taxon>
        <taxon>Embryophyta</taxon>
        <taxon>Tracheophyta</taxon>
        <taxon>Spermatophyta</taxon>
        <taxon>Magnoliopsida</taxon>
        <taxon>Proteales</taxon>
        <taxon>Nelumbonaceae</taxon>
        <taxon>Nelumbo</taxon>
    </lineage>
</organism>
<dbReference type="OMA" id="CEMAGPR"/>
<dbReference type="SUPFAM" id="SSF53098">
    <property type="entry name" value="Ribonuclease H-like"/>
    <property type="match status" value="1"/>
</dbReference>
<dbReference type="Proteomes" id="UP000189703">
    <property type="component" value="Unplaced"/>
</dbReference>
<dbReference type="Pfam" id="PF04937">
    <property type="entry name" value="DUF659"/>
    <property type="match status" value="1"/>
</dbReference>
<keyword evidence="3" id="KW-1185">Reference proteome</keyword>
<name>A0A1U7ZIG7_NELNU</name>
<dbReference type="PANTHER" id="PTHR32166:SF105">
    <property type="entry name" value="HAT DIMERIZATION DOMAIN-CONTAINING PROTEIN"/>
    <property type="match status" value="1"/>
</dbReference>
<dbReference type="STRING" id="4432.A0A1U7ZIG7"/>
<dbReference type="eggNOG" id="ENOG502QQE0">
    <property type="taxonomic scope" value="Eukaryota"/>
</dbReference>
<dbReference type="PANTHER" id="PTHR32166">
    <property type="entry name" value="OSJNBA0013A04.12 PROTEIN"/>
    <property type="match status" value="1"/>
</dbReference>
<dbReference type="GeneID" id="104590993"/>
<reference evidence="4" key="1">
    <citation type="submission" date="2025-08" db="UniProtKB">
        <authorList>
            <consortium name="RefSeq"/>
        </authorList>
    </citation>
    <scope>IDENTIFICATION</scope>
</reference>
<feature type="compositionally biased region" description="Acidic residues" evidence="1">
    <location>
        <begin position="19"/>
        <end position="39"/>
    </location>
</feature>
<accession>A0A1U7ZIG7</accession>
<dbReference type="AlphaFoldDB" id="A0A1U7ZIG7"/>
<dbReference type="InterPro" id="IPR007021">
    <property type="entry name" value="DUF659"/>
</dbReference>
<dbReference type="OrthoDB" id="2013475at2759"/>
<protein>
    <submittedName>
        <fullName evidence="4">Uncharacterized protein LOC104590993</fullName>
    </submittedName>
</protein>
<dbReference type="InParanoid" id="A0A1U7ZIG7"/>
<evidence type="ECO:0000313" key="4">
    <source>
        <dbReference type="RefSeq" id="XP_010248064.1"/>
    </source>
</evidence>
<evidence type="ECO:0000259" key="2">
    <source>
        <dbReference type="Pfam" id="PF04937"/>
    </source>
</evidence>
<dbReference type="RefSeq" id="XP_010248064.1">
    <property type="nucleotide sequence ID" value="XM_010249762.1"/>
</dbReference>
<feature type="region of interest" description="Disordered" evidence="1">
    <location>
        <begin position="1"/>
        <end position="39"/>
    </location>
</feature>
<feature type="domain" description="DUF659" evidence="2">
    <location>
        <begin position="77"/>
        <end position="221"/>
    </location>
</feature>
<proteinExistence type="predicted"/>
<sequence length="392" mass="45827">MKGGGVTHLKHHLARRDDGDEEEEKDDDDEEMSEYVNIDDDDDTEQRAFNMATSPYYKIMIDEIAKARKGVRGLTPYEIMGRFLDEEVEELKRHFKKAKLYRLTIICDGWTRLTRLSIINFMVYCNGQTMFHKSINASSDRHNAWYLFSLMNAVVDEVGAENVVQVVTDNGSAYKAAGRMLKRKRKHLYWTPYPAHCLDLMLEDIAKLSMVSRVIERGKTITNFIYNYSIVLNLMRSFTNNRELIRLGPTRFATHYIALKSLNSQNTALRRMIDADEWKSLPQARTKRGEEVKKIINDNNFWKLVQQYALMTEPLVKMLRIVDGEKRTTMGIIYEAMHRVKKMIEDKFPNSNKHILYIINKRWNAQLVQHLHKAVITRLELDETRAAIALQE</sequence>
<dbReference type="InterPro" id="IPR012337">
    <property type="entry name" value="RNaseH-like_sf"/>
</dbReference>
<evidence type="ECO:0000313" key="3">
    <source>
        <dbReference type="Proteomes" id="UP000189703"/>
    </source>
</evidence>
<dbReference type="KEGG" id="nnu:104590993"/>
<feature type="non-terminal residue" evidence="4">
    <location>
        <position position="392"/>
    </location>
</feature>